<feature type="compositionally biased region" description="Polar residues" evidence="10">
    <location>
        <begin position="618"/>
        <end position="641"/>
    </location>
</feature>
<feature type="compositionally biased region" description="Acidic residues" evidence="10">
    <location>
        <begin position="1344"/>
        <end position="1367"/>
    </location>
</feature>
<keyword evidence="11" id="KW-1133">Transmembrane helix</keyword>
<feature type="domain" description="Protein kinase" evidence="12">
    <location>
        <begin position="197"/>
        <end position="593"/>
    </location>
</feature>
<dbReference type="Pfam" id="PF00069">
    <property type="entry name" value="Pkinase"/>
    <property type="match status" value="2"/>
</dbReference>
<feature type="region of interest" description="Disordered" evidence="10">
    <location>
        <begin position="1276"/>
        <end position="1377"/>
    </location>
</feature>
<dbReference type="GO" id="GO:0005737">
    <property type="term" value="C:cytoplasm"/>
    <property type="evidence" value="ECO:0007669"/>
    <property type="project" value="TreeGrafter"/>
</dbReference>
<accession>A0A9P6Q027</accession>
<feature type="compositionally biased region" description="Basic and acidic residues" evidence="10">
    <location>
        <begin position="921"/>
        <end position="932"/>
    </location>
</feature>
<evidence type="ECO:0000256" key="6">
    <source>
        <dbReference type="ARBA" id="ARBA00022840"/>
    </source>
</evidence>
<feature type="compositionally biased region" description="Gly residues" evidence="10">
    <location>
        <begin position="1153"/>
        <end position="1162"/>
    </location>
</feature>
<keyword evidence="3" id="KW-0808">Transferase</keyword>
<dbReference type="InterPro" id="IPR000719">
    <property type="entry name" value="Prot_kinase_dom"/>
</dbReference>
<protein>
    <recommendedName>
        <fullName evidence="1">non-specific serine/threonine protein kinase</fullName>
        <ecNumber evidence="1">2.7.11.1</ecNumber>
    </recommendedName>
</protein>
<evidence type="ECO:0000256" key="2">
    <source>
        <dbReference type="ARBA" id="ARBA00022527"/>
    </source>
</evidence>
<evidence type="ECO:0000256" key="4">
    <source>
        <dbReference type="ARBA" id="ARBA00022741"/>
    </source>
</evidence>
<keyword evidence="4" id="KW-0547">Nucleotide-binding</keyword>
<feature type="compositionally biased region" description="Gly residues" evidence="10">
    <location>
        <begin position="311"/>
        <end position="322"/>
    </location>
</feature>
<keyword evidence="2" id="KW-0723">Serine/threonine-protein kinase</keyword>
<feature type="compositionally biased region" description="Acidic residues" evidence="10">
    <location>
        <begin position="1104"/>
        <end position="1117"/>
    </location>
</feature>
<dbReference type="GO" id="GO:0005524">
    <property type="term" value="F:ATP binding"/>
    <property type="evidence" value="ECO:0007669"/>
    <property type="project" value="UniProtKB-KW"/>
</dbReference>
<feature type="compositionally biased region" description="Basic and acidic residues" evidence="10">
    <location>
        <begin position="342"/>
        <end position="360"/>
    </location>
</feature>
<dbReference type="EMBL" id="JAAAJB010000349">
    <property type="protein sequence ID" value="KAG0257733.1"/>
    <property type="molecule type" value="Genomic_DNA"/>
</dbReference>
<organism evidence="13 14">
    <name type="scientific">Actinomortierella ambigua</name>
    <dbReference type="NCBI Taxonomy" id="1343610"/>
    <lineage>
        <taxon>Eukaryota</taxon>
        <taxon>Fungi</taxon>
        <taxon>Fungi incertae sedis</taxon>
        <taxon>Mucoromycota</taxon>
        <taxon>Mortierellomycotina</taxon>
        <taxon>Mortierellomycetes</taxon>
        <taxon>Mortierellales</taxon>
        <taxon>Mortierellaceae</taxon>
        <taxon>Actinomortierella</taxon>
    </lineage>
</organism>
<feature type="compositionally biased region" description="Basic residues" evidence="10">
    <location>
        <begin position="1177"/>
        <end position="1186"/>
    </location>
</feature>
<dbReference type="InterPro" id="IPR050339">
    <property type="entry name" value="CC_SR_Kinase"/>
</dbReference>
<comment type="catalytic activity">
    <reaction evidence="9">
        <text>L-seryl-[protein] + ATP = O-phospho-L-seryl-[protein] + ADP + H(+)</text>
        <dbReference type="Rhea" id="RHEA:17989"/>
        <dbReference type="Rhea" id="RHEA-COMP:9863"/>
        <dbReference type="Rhea" id="RHEA-COMP:11604"/>
        <dbReference type="ChEBI" id="CHEBI:15378"/>
        <dbReference type="ChEBI" id="CHEBI:29999"/>
        <dbReference type="ChEBI" id="CHEBI:30616"/>
        <dbReference type="ChEBI" id="CHEBI:83421"/>
        <dbReference type="ChEBI" id="CHEBI:456216"/>
        <dbReference type="EC" id="2.7.11.1"/>
    </reaction>
</comment>
<evidence type="ECO:0000256" key="5">
    <source>
        <dbReference type="ARBA" id="ARBA00022777"/>
    </source>
</evidence>
<dbReference type="OrthoDB" id="1405469at2759"/>
<keyword evidence="11" id="KW-0812">Transmembrane</keyword>
<dbReference type="InterPro" id="IPR008271">
    <property type="entry name" value="Ser/Thr_kinase_AS"/>
</dbReference>
<dbReference type="Proteomes" id="UP000807716">
    <property type="component" value="Unassembled WGS sequence"/>
</dbReference>
<feature type="compositionally biased region" description="Low complexity" evidence="10">
    <location>
        <begin position="647"/>
        <end position="660"/>
    </location>
</feature>
<evidence type="ECO:0000256" key="7">
    <source>
        <dbReference type="ARBA" id="ARBA00037982"/>
    </source>
</evidence>
<reference evidence="13" key="1">
    <citation type="journal article" date="2020" name="Fungal Divers.">
        <title>Resolving the Mortierellaceae phylogeny through synthesis of multi-gene phylogenetics and phylogenomics.</title>
        <authorList>
            <person name="Vandepol N."/>
            <person name="Liber J."/>
            <person name="Desiro A."/>
            <person name="Na H."/>
            <person name="Kennedy M."/>
            <person name="Barry K."/>
            <person name="Grigoriev I.V."/>
            <person name="Miller A.N."/>
            <person name="O'Donnell K."/>
            <person name="Stajich J.E."/>
            <person name="Bonito G."/>
        </authorList>
    </citation>
    <scope>NUCLEOTIDE SEQUENCE</scope>
    <source>
        <strain evidence="13">BC1065</strain>
    </source>
</reference>
<sequence>MIDGSPIWPIIPFQPLRANTTSSLCRRSLARGADNLIYYIVLGLSTRRSPPRGRTVLYNPEMQSLVVQTTIGPNSHSGMPLDMEESDRTICALCRRPLDPGTTVDEEDASMGATSFMDSNYFRLLSEANQALTRRSTLGAPIRPPSAISTPTSSSRTSLDLDGASMSDQDPASSRSLNDAPPLSHDALNQGYYERFFVEQVKLGKGFRGSVFLCQHILDGVFLGEYAIKKVAIGDNHDWLVQMLREVHLLERLHHPNIISYKHAWLENHRLTKFGPEVACLFILMECANGGNLEEYIEALPEREIAGALGGSGGVSTKGGSDGSSSSSNNNNVKNSGGSNDTEPKKPLSARERILQERRKQAAAAAAATTTATTTVGEAAASSPPNDSIGSKGPLPAQHFLSISEVWSFFFDICEGLAHLHRLGIIHRDLKPPNLLLSYSDNRVKGTKGERRPPPRVLISDFGECEVLDQAAKRDRTGATGTLEFLAPELLQVDEHGRFTNGFSFKGDMWSLGMILYYLCYSRLPYSQIDDVDLLKEEIRGLRSISLPSDGPEGRVVPEELKILIKMLLSTDKSKRPSCDEILQTLAPQRERMAREGSNDASRTTSSTTTTTAAATTNHINISGPSSVDRSSSATMTSLDSPTMDHPIPSLPHLAASSSPGVNTLVRRRSRSALRHQDASHGHRPLRQTQQNYPTGGAGGGGGANVSRLPGIRGPGKRVKPLGLGLRHMLRRRMLHYPYGEGFYLTGGTTHRQALASSSAAAATATRGRGGGGGQHPFSEGYHSPLQSRGRAKRTNNMMSTSTSTGTGTTTALARSTLGDSVVSAMSLEEGDEDMVDVSLQSSSVDESEAVQVPTSETEAEAAAARLGGGHSGTTMTEEEEDEEMEEVEEREEDPARNLYATTVESMHSLLQESPPGPIRVTEKDDDHRSSGDEIVLASRHGQPSPSSSYWSALANHHSPHQGRGRNDRITSGPRNGMMLSQTTTTTSSNSGNSSSKARGRSAKDNMNDGDEDGDNEDAGVASDGTSWQTDSAAAATGVGDGGRRRSCAPPHTLGEPSSSLLRRRRRRSSLADAQTSRMTQGGGLRNRSMRRHKESRESGSDGAEGDDADVNEEGDKEGDKRRGKGSHAQRTSVRRSWAEPPIQRMEKQSGSGSAGGDGGTSRGSDDGDSGDDDRHHHYRHHKSSRRPNGSRIEMDNEDNDDDWHSFLRPAGRHVLWHSPVSTVATFASLLTRIWFSQWLCYPITVRPIVLYPLLTLTMVWDRYLLAILAGNGGYHHHHHHHHEYHQYHPSPSEEPGHQSTNVKMISGKRRRRRQPQQQQQRATGGQHEASESSVTGDGYARDFEDDDDEQERVDSTQEEVEQEEEERGGTSSNGLLPMVAATTTMTIGSYEGGGGGGQALVRTQGQGHFDDHGVQVLSLVLPFRLSERQSLFWVAFATGLAVQLLWVMCVWIASRGQVCAAP</sequence>
<feature type="compositionally biased region" description="Polar residues" evidence="10">
    <location>
        <begin position="942"/>
        <end position="951"/>
    </location>
</feature>
<evidence type="ECO:0000259" key="12">
    <source>
        <dbReference type="PROSITE" id="PS50011"/>
    </source>
</evidence>
<evidence type="ECO:0000256" key="9">
    <source>
        <dbReference type="ARBA" id="ARBA00048679"/>
    </source>
</evidence>
<evidence type="ECO:0000256" key="10">
    <source>
        <dbReference type="SAM" id="MobiDB-lite"/>
    </source>
</evidence>
<comment type="caution">
    <text evidence="13">The sequence shown here is derived from an EMBL/GenBank/DDBJ whole genome shotgun (WGS) entry which is preliminary data.</text>
</comment>
<dbReference type="Gene3D" id="1.10.510.10">
    <property type="entry name" value="Transferase(Phosphotransferase) domain 1"/>
    <property type="match status" value="1"/>
</dbReference>
<evidence type="ECO:0000256" key="11">
    <source>
        <dbReference type="SAM" id="Phobius"/>
    </source>
</evidence>
<dbReference type="SMART" id="SM00220">
    <property type="entry name" value="S_TKc"/>
    <property type="match status" value="1"/>
</dbReference>
<feature type="transmembrane region" description="Helical" evidence="11">
    <location>
        <begin position="1432"/>
        <end position="1454"/>
    </location>
</feature>
<feature type="compositionally biased region" description="Acidic residues" evidence="10">
    <location>
        <begin position="1008"/>
        <end position="1018"/>
    </location>
</feature>
<dbReference type="GO" id="GO:0005634">
    <property type="term" value="C:nucleus"/>
    <property type="evidence" value="ECO:0007669"/>
    <property type="project" value="TreeGrafter"/>
</dbReference>
<feature type="compositionally biased region" description="Low complexity" evidence="10">
    <location>
        <begin position="756"/>
        <end position="767"/>
    </location>
</feature>
<dbReference type="PROSITE" id="PS50011">
    <property type="entry name" value="PROTEIN_KINASE_DOM"/>
    <property type="match status" value="1"/>
</dbReference>
<dbReference type="InterPro" id="IPR011009">
    <property type="entry name" value="Kinase-like_dom_sf"/>
</dbReference>
<evidence type="ECO:0000256" key="8">
    <source>
        <dbReference type="ARBA" id="ARBA00047899"/>
    </source>
</evidence>
<comment type="catalytic activity">
    <reaction evidence="8">
        <text>L-threonyl-[protein] + ATP = O-phospho-L-threonyl-[protein] + ADP + H(+)</text>
        <dbReference type="Rhea" id="RHEA:46608"/>
        <dbReference type="Rhea" id="RHEA-COMP:11060"/>
        <dbReference type="Rhea" id="RHEA-COMP:11605"/>
        <dbReference type="ChEBI" id="CHEBI:15378"/>
        <dbReference type="ChEBI" id="CHEBI:30013"/>
        <dbReference type="ChEBI" id="CHEBI:30616"/>
        <dbReference type="ChEBI" id="CHEBI:61977"/>
        <dbReference type="ChEBI" id="CHEBI:456216"/>
        <dbReference type="EC" id="2.7.11.1"/>
    </reaction>
</comment>
<feature type="compositionally biased region" description="Low complexity" evidence="10">
    <location>
        <begin position="601"/>
        <end position="617"/>
    </location>
</feature>
<feature type="compositionally biased region" description="Low complexity" evidence="10">
    <location>
        <begin position="795"/>
        <end position="811"/>
    </location>
</feature>
<dbReference type="Gene3D" id="3.30.200.20">
    <property type="entry name" value="Phosphorylase Kinase, domain 1"/>
    <property type="match status" value="1"/>
</dbReference>
<keyword evidence="6" id="KW-0067">ATP-binding</keyword>
<name>A0A9P6Q027_9FUNG</name>
<feature type="compositionally biased region" description="Basic and acidic residues" evidence="10">
    <location>
        <begin position="589"/>
        <end position="598"/>
    </location>
</feature>
<feature type="compositionally biased region" description="Acidic residues" evidence="10">
    <location>
        <begin position="877"/>
        <end position="893"/>
    </location>
</feature>
<dbReference type="FunFam" id="3.30.200.20:FF:000306">
    <property type="entry name" value="IKS protein kinase"/>
    <property type="match status" value="1"/>
</dbReference>
<evidence type="ECO:0000256" key="1">
    <source>
        <dbReference type="ARBA" id="ARBA00012513"/>
    </source>
</evidence>
<dbReference type="EC" id="2.7.11.1" evidence="1"/>
<feature type="compositionally biased region" description="Low complexity" evidence="10">
    <location>
        <begin position="362"/>
        <end position="381"/>
    </location>
</feature>
<feature type="region of interest" description="Disordered" evidence="10">
    <location>
        <begin position="586"/>
        <end position="714"/>
    </location>
</feature>
<feature type="compositionally biased region" description="Polar residues" evidence="10">
    <location>
        <begin position="166"/>
        <end position="177"/>
    </location>
</feature>
<dbReference type="PANTHER" id="PTHR11042">
    <property type="entry name" value="EUKARYOTIC TRANSLATION INITIATION FACTOR 2-ALPHA KINASE EIF2-ALPHA KINASE -RELATED"/>
    <property type="match status" value="1"/>
</dbReference>
<dbReference type="PROSITE" id="PS00108">
    <property type="entry name" value="PROTEIN_KINASE_ST"/>
    <property type="match status" value="1"/>
</dbReference>
<evidence type="ECO:0000313" key="14">
    <source>
        <dbReference type="Proteomes" id="UP000807716"/>
    </source>
</evidence>
<feature type="compositionally biased region" description="Low complexity" evidence="10">
    <location>
        <begin position="983"/>
        <end position="997"/>
    </location>
</feature>
<evidence type="ECO:0000313" key="13">
    <source>
        <dbReference type="EMBL" id="KAG0257733.1"/>
    </source>
</evidence>
<dbReference type="PANTHER" id="PTHR11042:SF138">
    <property type="entry name" value="SERINE_THREONINE-PROTEIN KINASE IKS1-RELATED"/>
    <property type="match status" value="1"/>
</dbReference>
<feature type="compositionally biased region" description="Low complexity" evidence="10">
    <location>
        <begin position="323"/>
        <end position="341"/>
    </location>
</feature>
<feature type="region of interest" description="Disordered" evidence="10">
    <location>
        <begin position="843"/>
        <end position="896"/>
    </location>
</feature>
<feature type="region of interest" description="Disordered" evidence="10">
    <location>
        <begin position="909"/>
        <end position="1198"/>
    </location>
</feature>
<comment type="similarity">
    <text evidence="7">Belongs to the protein kinase superfamily. Ser/Thr protein kinase family. GCN2 subfamily.</text>
</comment>
<dbReference type="SUPFAM" id="SSF56112">
    <property type="entry name" value="Protein kinase-like (PK-like)"/>
    <property type="match status" value="1"/>
</dbReference>
<keyword evidence="11" id="KW-0472">Membrane</keyword>
<proteinExistence type="inferred from homology"/>
<dbReference type="GO" id="GO:0004674">
    <property type="term" value="F:protein serine/threonine kinase activity"/>
    <property type="evidence" value="ECO:0007669"/>
    <property type="project" value="UniProtKB-KW"/>
</dbReference>
<evidence type="ECO:0000256" key="3">
    <source>
        <dbReference type="ARBA" id="ARBA00022679"/>
    </source>
</evidence>
<feature type="compositionally biased region" description="Low complexity" evidence="10">
    <location>
        <begin position="145"/>
        <end position="158"/>
    </location>
</feature>
<feature type="region of interest" description="Disordered" evidence="10">
    <location>
        <begin position="311"/>
        <end position="391"/>
    </location>
</feature>
<feature type="region of interest" description="Disordered" evidence="10">
    <location>
        <begin position="135"/>
        <end position="183"/>
    </location>
</feature>
<gene>
    <name evidence="13" type="primary">IKS1</name>
    <name evidence="13" type="ORF">DFQ27_004960</name>
</gene>
<keyword evidence="5 13" id="KW-0418">Kinase</keyword>
<keyword evidence="14" id="KW-1185">Reference proteome</keyword>
<feature type="region of interest" description="Disordered" evidence="10">
    <location>
        <begin position="756"/>
        <end position="811"/>
    </location>
</feature>